<reference evidence="1 2" key="1">
    <citation type="journal article" date="2019" name="Sci. Rep.">
        <title>Comparative genomics of chytrid fungi reveal insights into the obligate biotrophic and pathogenic lifestyle of Synchytrium endobioticum.</title>
        <authorList>
            <person name="van de Vossenberg B.T.L.H."/>
            <person name="Warris S."/>
            <person name="Nguyen H.D.T."/>
            <person name="van Gent-Pelzer M.P.E."/>
            <person name="Joly D.L."/>
            <person name="van de Geest H.C."/>
            <person name="Bonants P.J.M."/>
            <person name="Smith D.S."/>
            <person name="Levesque C.A."/>
            <person name="van der Lee T.A.J."/>
        </authorList>
    </citation>
    <scope>NUCLEOTIDE SEQUENCE [LARGE SCALE GENOMIC DNA]</scope>
    <source>
        <strain evidence="1 2">MB42</strain>
    </source>
</reference>
<dbReference type="EMBL" id="QEAN01000453">
    <property type="protein sequence ID" value="TPX36463.1"/>
    <property type="molecule type" value="Genomic_DNA"/>
</dbReference>
<evidence type="ECO:0000313" key="2">
    <source>
        <dbReference type="Proteomes" id="UP000317494"/>
    </source>
</evidence>
<comment type="caution">
    <text evidence="1">The sequence shown here is derived from an EMBL/GenBank/DDBJ whole genome shotgun (WGS) entry which is preliminary data.</text>
</comment>
<sequence length="177" mass="20319">MLVGVVQLFQVIRGLWINISSFLEGPECSQIISRTRPLLPSWTNHLARMKHSSRVQSGCFLTCGQSTRYEVRHLTPTIHNGIGSGCNSPAVAALLGRFRWHTAQDRMDYQTAPATVIPTQPKQELVFEHYLAPILVLLIPIYERRSLIIVQLDHGFNHMDSYWRFNKRTRVHNKVDT</sequence>
<organism evidence="1 2">
    <name type="scientific">Synchytrium endobioticum</name>
    <dbReference type="NCBI Taxonomy" id="286115"/>
    <lineage>
        <taxon>Eukaryota</taxon>
        <taxon>Fungi</taxon>
        <taxon>Fungi incertae sedis</taxon>
        <taxon>Chytridiomycota</taxon>
        <taxon>Chytridiomycota incertae sedis</taxon>
        <taxon>Chytridiomycetes</taxon>
        <taxon>Synchytriales</taxon>
        <taxon>Synchytriaceae</taxon>
        <taxon>Synchytrium</taxon>
    </lineage>
</organism>
<gene>
    <name evidence="1" type="ORF">SeMB42_g07071</name>
</gene>
<keyword evidence="2" id="KW-1185">Reference proteome</keyword>
<proteinExistence type="predicted"/>
<protein>
    <submittedName>
        <fullName evidence="1">Uncharacterized protein</fullName>
    </submittedName>
</protein>
<accession>A0A507CG63</accession>
<dbReference type="Proteomes" id="UP000317494">
    <property type="component" value="Unassembled WGS sequence"/>
</dbReference>
<name>A0A507CG63_9FUNG</name>
<dbReference type="AlphaFoldDB" id="A0A507CG63"/>
<evidence type="ECO:0000313" key="1">
    <source>
        <dbReference type="EMBL" id="TPX36463.1"/>
    </source>
</evidence>
<dbReference type="VEuPathDB" id="FungiDB:SeMB42_g07071"/>